<evidence type="ECO:0000313" key="3">
    <source>
        <dbReference type="EMBL" id="KAF2236370.1"/>
    </source>
</evidence>
<dbReference type="SMART" id="SM00239">
    <property type="entry name" value="C2"/>
    <property type="match status" value="1"/>
</dbReference>
<name>A0A6A6HFY5_VIRVR</name>
<dbReference type="InterPro" id="IPR035892">
    <property type="entry name" value="C2_domain_sf"/>
</dbReference>
<feature type="compositionally biased region" description="Basic and acidic residues" evidence="1">
    <location>
        <begin position="270"/>
        <end position="293"/>
    </location>
</feature>
<feature type="compositionally biased region" description="Polar residues" evidence="1">
    <location>
        <begin position="415"/>
        <end position="433"/>
    </location>
</feature>
<dbReference type="Pfam" id="PF00168">
    <property type="entry name" value="C2"/>
    <property type="match status" value="1"/>
</dbReference>
<feature type="compositionally biased region" description="Polar residues" evidence="1">
    <location>
        <begin position="200"/>
        <end position="217"/>
    </location>
</feature>
<dbReference type="AlphaFoldDB" id="A0A6A6HFY5"/>
<dbReference type="EMBL" id="ML991785">
    <property type="protein sequence ID" value="KAF2236370.1"/>
    <property type="molecule type" value="Genomic_DNA"/>
</dbReference>
<dbReference type="InterPro" id="IPR037791">
    <property type="entry name" value="C2_fungal_Inn1"/>
</dbReference>
<feature type="domain" description="C2" evidence="2">
    <location>
        <begin position="10"/>
        <end position="132"/>
    </location>
</feature>
<feature type="compositionally biased region" description="Basic and acidic residues" evidence="1">
    <location>
        <begin position="374"/>
        <end position="388"/>
    </location>
</feature>
<feature type="region of interest" description="Disordered" evidence="1">
    <location>
        <begin position="831"/>
        <end position="865"/>
    </location>
</feature>
<dbReference type="Gene3D" id="2.60.40.150">
    <property type="entry name" value="C2 domain"/>
    <property type="match status" value="1"/>
</dbReference>
<dbReference type="Proteomes" id="UP000800092">
    <property type="component" value="Unassembled WGS sequence"/>
</dbReference>
<dbReference type="PANTHER" id="PTHR47052">
    <property type="entry name" value="CONSERVED SERINE PROLINE-RICH PROTEIN (AFU_ORTHOLOGUE AFUA_2G01790)"/>
    <property type="match status" value="1"/>
</dbReference>
<feature type="compositionally biased region" description="Polar residues" evidence="1">
    <location>
        <begin position="558"/>
        <end position="569"/>
    </location>
</feature>
<feature type="region of interest" description="Disordered" evidence="1">
    <location>
        <begin position="880"/>
        <end position="903"/>
    </location>
</feature>
<feature type="compositionally biased region" description="Polar residues" evidence="1">
    <location>
        <begin position="617"/>
        <end position="635"/>
    </location>
</feature>
<feature type="region of interest" description="Disordered" evidence="1">
    <location>
        <begin position="157"/>
        <end position="698"/>
    </location>
</feature>
<dbReference type="PANTHER" id="PTHR47052:SF3">
    <property type="entry name" value="INGRESSION PROTEIN 1"/>
    <property type="match status" value="1"/>
</dbReference>
<proteinExistence type="predicted"/>
<dbReference type="OrthoDB" id="270970at2759"/>
<dbReference type="CDD" id="cd08681">
    <property type="entry name" value="C2_fungal_Inn1p-like"/>
    <property type="match status" value="1"/>
</dbReference>
<dbReference type="InterPro" id="IPR000008">
    <property type="entry name" value="C2_dom"/>
</dbReference>
<dbReference type="PROSITE" id="PS50004">
    <property type="entry name" value="C2"/>
    <property type="match status" value="1"/>
</dbReference>
<feature type="compositionally biased region" description="Basic residues" evidence="1">
    <location>
        <begin position="894"/>
        <end position="903"/>
    </location>
</feature>
<feature type="region of interest" description="Disordered" evidence="1">
    <location>
        <begin position="728"/>
        <end position="815"/>
    </location>
</feature>
<evidence type="ECO:0000313" key="4">
    <source>
        <dbReference type="Proteomes" id="UP000800092"/>
    </source>
</evidence>
<organism evidence="3 4">
    <name type="scientific">Viridothelium virens</name>
    <name type="common">Speckled blister lichen</name>
    <name type="synonym">Trypethelium virens</name>
    <dbReference type="NCBI Taxonomy" id="1048519"/>
    <lineage>
        <taxon>Eukaryota</taxon>
        <taxon>Fungi</taxon>
        <taxon>Dikarya</taxon>
        <taxon>Ascomycota</taxon>
        <taxon>Pezizomycotina</taxon>
        <taxon>Dothideomycetes</taxon>
        <taxon>Dothideomycetes incertae sedis</taxon>
        <taxon>Trypetheliales</taxon>
        <taxon>Trypetheliaceae</taxon>
        <taxon>Viridothelium</taxon>
    </lineage>
</organism>
<keyword evidence="4" id="KW-1185">Reference proteome</keyword>
<sequence>MASRVLNKGPMSGPHVAGIYSDMTVDGEEIGTLVVVVDRAKNLPNRKTMGKQDPYCAARLGKEAKKTETDIRGGQTPKWDQELRFTVHDSPDYYSLKVSVFNDDKRTDLIGETWVSLGEVVVSGGGKGDKWHNLNCKGKYAGEIRIELTYYDTRVSSERQASEGMQGHMGMGLGPGGSPSMAGPRQQPPLRRRPLPAGPNDSSPMSTPDRSAATPQHSFGPRNYHTPPHQRPLPASNSPSGFAIRETPMSSPASFQPDNYQPSEPPTEYAAHHEDRSDYGYESNMHEDYHTQREVSPYSLNYADDAASVHASEQGWSDSPAWNHQQQPHGYSEYHGHRGPPLPHSYSAPAVAPASEGYHEVRHSSAEPFAGGDFGHEQPPDWSRDQRRSQQMHNMQPTVEDEYPSPPPPPAHRNSAPTLSNYRSTPNLNSSQDMRAYAAHRHRMSVAENGPQSSPLAHSPHGNQVSSLRGSPQTHPSQGSVHSTPTHISREMVSQDSPQPSPFTYQRPQYAPVESTPPAPSPTQRHSSPHSVPLIKPRPISPSSQPSPVPAPLRQTRPPVSSHSTPTRKSVSPHPAPPGSGGLGGGSTPFSPDSFDAFNPAVKSGGRSPIYYPESHAPTQQTHSPSPVSTINSRKGFTPIESHRSGEPIITSSGSVVDPSDHLPADSWAPEPERKGPKAASEIGAEERAGRVGPRGAQPMITVRTKVGGAAGAGTSIPVTMKGVGMGAPKPYGQPSYAPSSGGREEMQPVSHPNPAPMMQMQRDSGALVTTAAGGGGRNRLVKKSRPLGAGAPDLANRGAPPDPNPALNYDPSYSYQPQHAYRENFDAVQSHGQGGYRGAGGPPPVPAKVPLGPYPDTVELGMGAPMGDAEMQALSEEMRSIDIGPANGTRSGGRVRRGRFGA</sequence>
<evidence type="ECO:0000256" key="1">
    <source>
        <dbReference type="SAM" id="MobiDB-lite"/>
    </source>
</evidence>
<feature type="compositionally biased region" description="Polar residues" evidence="1">
    <location>
        <begin position="314"/>
        <end position="329"/>
    </location>
</feature>
<gene>
    <name evidence="3" type="ORF">EV356DRAFT_574984</name>
</gene>
<dbReference type="InterPro" id="IPR052981">
    <property type="entry name" value="Ingression_C2_domain"/>
</dbReference>
<feature type="compositionally biased region" description="Low complexity" evidence="1">
    <location>
        <begin position="178"/>
        <end position="189"/>
    </location>
</feature>
<evidence type="ECO:0000259" key="2">
    <source>
        <dbReference type="PROSITE" id="PS50004"/>
    </source>
</evidence>
<reference evidence="3" key="1">
    <citation type="journal article" date="2020" name="Stud. Mycol.">
        <title>101 Dothideomycetes genomes: a test case for predicting lifestyles and emergence of pathogens.</title>
        <authorList>
            <person name="Haridas S."/>
            <person name="Albert R."/>
            <person name="Binder M."/>
            <person name="Bloem J."/>
            <person name="Labutti K."/>
            <person name="Salamov A."/>
            <person name="Andreopoulos B."/>
            <person name="Baker S."/>
            <person name="Barry K."/>
            <person name="Bills G."/>
            <person name="Bluhm B."/>
            <person name="Cannon C."/>
            <person name="Castanera R."/>
            <person name="Culley D."/>
            <person name="Daum C."/>
            <person name="Ezra D."/>
            <person name="Gonzalez J."/>
            <person name="Henrissat B."/>
            <person name="Kuo A."/>
            <person name="Liang C."/>
            <person name="Lipzen A."/>
            <person name="Lutzoni F."/>
            <person name="Magnuson J."/>
            <person name="Mondo S."/>
            <person name="Nolan M."/>
            <person name="Ohm R."/>
            <person name="Pangilinan J."/>
            <person name="Park H.-J."/>
            <person name="Ramirez L."/>
            <person name="Alfaro M."/>
            <person name="Sun H."/>
            <person name="Tritt A."/>
            <person name="Yoshinaga Y."/>
            <person name="Zwiers L.-H."/>
            <person name="Turgeon B."/>
            <person name="Goodwin S."/>
            <person name="Spatafora J."/>
            <person name="Crous P."/>
            <person name="Grigoriev I."/>
        </authorList>
    </citation>
    <scope>NUCLEOTIDE SEQUENCE</scope>
    <source>
        <strain evidence="3">Tuck. ex Michener</strain>
    </source>
</reference>
<feature type="compositionally biased region" description="Gly residues" evidence="1">
    <location>
        <begin position="167"/>
        <end position="177"/>
    </location>
</feature>
<accession>A0A6A6HFY5</accession>
<feature type="compositionally biased region" description="Polar residues" evidence="1">
    <location>
        <begin position="248"/>
        <end position="262"/>
    </location>
</feature>
<feature type="compositionally biased region" description="Polar residues" evidence="1">
    <location>
        <begin position="450"/>
        <end position="507"/>
    </location>
</feature>
<dbReference type="SUPFAM" id="SSF49562">
    <property type="entry name" value="C2 domain (Calcium/lipid-binding domain, CaLB)"/>
    <property type="match status" value="1"/>
</dbReference>
<protein>
    <recommendedName>
        <fullName evidence="2">C2 domain-containing protein</fullName>
    </recommendedName>
</protein>